<feature type="region of interest" description="Disordered" evidence="1">
    <location>
        <begin position="258"/>
        <end position="301"/>
    </location>
</feature>
<feature type="compositionally biased region" description="Basic and acidic residues" evidence="1">
    <location>
        <begin position="266"/>
        <end position="275"/>
    </location>
</feature>
<name>A0A5B0LZQ5_PUCGR</name>
<gene>
    <name evidence="2" type="ORF">PGT21_027732</name>
    <name evidence="3" type="ORF">PGTUg99_015564</name>
</gene>
<dbReference type="AlphaFoldDB" id="A0A5B0LZQ5"/>
<proteinExistence type="predicted"/>
<dbReference type="Proteomes" id="UP000324748">
    <property type="component" value="Unassembled WGS sequence"/>
</dbReference>
<protein>
    <submittedName>
        <fullName evidence="2">Uncharacterized protein</fullName>
    </submittedName>
</protein>
<dbReference type="EMBL" id="VSWC01000183">
    <property type="protein sequence ID" value="KAA1069539.1"/>
    <property type="molecule type" value="Genomic_DNA"/>
</dbReference>
<evidence type="ECO:0000313" key="4">
    <source>
        <dbReference type="Proteomes" id="UP000324748"/>
    </source>
</evidence>
<comment type="caution">
    <text evidence="2">The sequence shown here is derived from an EMBL/GenBank/DDBJ whole genome shotgun (WGS) entry which is preliminary data.</text>
</comment>
<keyword evidence="4" id="KW-1185">Reference proteome</keyword>
<dbReference type="EMBL" id="VDEP01000105">
    <property type="protein sequence ID" value="KAA1130954.1"/>
    <property type="molecule type" value="Genomic_DNA"/>
</dbReference>
<dbReference type="OrthoDB" id="2511002at2759"/>
<evidence type="ECO:0000256" key="1">
    <source>
        <dbReference type="SAM" id="MobiDB-lite"/>
    </source>
</evidence>
<reference evidence="4 5" key="1">
    <citation type="submission" date="2019-05" db="EMBL/GenBank/DDBJ databases">
        <title>Emergence of the Ug99 lineage of the wheat stem rust pathogen through somatic hybridization.</title>
        <authorList>
            <person name="Li F."/>
            <person name="Upadhyaya N.M."/>
            <person name="Sperschneider J."/>
            <person name="Matny O."/>
            <person name="Nguyen-Phuc H."/>
            <person name="Mago R."/>
            <person name="Raley C."/>
            <person name="Miller M.E."/>
            <person name="Silverstein K.A.T."/>
            <person name="Henningsen E."/>
            <person name="Hirsch C.D."/>
            <person name="Visser B."/>
            <person name="Pretorius Z.A."/>
            <person name="Steffenson B.J."/>
            <person name="Schwessinger B."/>
            <person name="Dodds P.N."/>
            <person name="Figueroa M."/>
        </authorList>
    </citation>
    <scope>NUCLEOTIDE SEQUENCE [LARGE SCALE GENOMIC DNA]</scope>
    <source>
        <strain evidence="2">21-0</strain>
        <strain evidence="3 5">Ug99</strain>
    </source>
</reference>
<feature type="compositionally biased region" description="Basic and acidic residues" evidence="1">
    <location>
        <begin position="287"/>
        <end position="301"/>
    </location>
</feature>
<evidence type="ECO:0000313" key="2">
    <source>
        <dbReference type="EMBL" id="KAA1069539.1"/>
    </source>
</evidence>
<evidence type="ECO:0000313" key="3">
    <source>
        <dbReference type="EMBL" id="KAA1130954.1"/>
    </source>
</evidence>
<sequence>MMRKPLEKLTIFLACGTMFYILAELPGTRVSAIRIRKRGVEVLDNSQALVLGSHQLNDHSHLKFGCGEQAKDLGIGTAQGHIVPLESLRTVPLDLMHALPPEHRNALLIHESEVVDDSIRRSSSVTTKTNPLGLRTIIHKMEVERDFNAKKNLHFVSQGAHTEVEIEEHGIRPHDFDSDKKFRTATAREQIEGTAVNYFLLDNFTKGIREDLRPAFLEYLAKSDGKDQIQSHEQHYSGADLAMKYQRFLEDRQTLALTAPPTSEDTSAHSEEMESKILPSAPKKGKGHDEETGKDSMKEKKLLDEIQERENRIKTRAFQTLEQLMYPLQRQKEPSNIDDPAFMQFKEFKTLLNKRMKQKRPQVKRFVKWMEGHHEASLGKIGDDEWFTTYALFWNYCAYIEQEKLEKHLYYDSIKKEGVEKVTENNVENYFSPILDELLEIHLTPVDRKLFKKDISYRGEDGKLKTVFPMDGKPEDNSRLNPYVFRSDFAMKLAEWHKIPKSTMHQLRKSVDEGMTSLKRRIESWTDKWKIKIKEMFTKMGKKIQALFSRKKSE</sequence>
<dbReference type="Proteomes" id="UP000325313">
    <property type="component" value="Unassembled WGS sequence"/>
</dbReference>
<evidence type="ECO:0000313" key="5">
    <source>
        <dbReference type="Proteomes" id="UP000325313"/>
    </source>
</evidence>
<accession>A0A5B0LZQ5</accession>
<organism evidence="2 4">
    <name type="scientific">Puccinia graminis f. sp. tritici</name>
    <dbReference type="NCBI Taxonomy" id="56615"/>
    <lineage>
        <taxon>Eukaryota</taxon>
        <taxon>Fungi</taxon>
        <taxon>Dikarya</taxon>
        <taxon>Basidiomycota</taxon>
        <taxon>Pucciniomycotina</taxon>
        <taxon>Pucciniomycetes</taxon>
        <taxon>Pucciniales</taxon>
        <taxon>Pucciniaceae</taxon>
        <taxon>Puccinia</taxon>
    </lineage>
</organism>